<name>A0A1R4JSW9_9ACTN</name>
<accession>A0A1R4JSW9</accession>
<feature type="transmembrane region" description="Helical" evidence="1">
    <location>
        <begin position="219"/>
        <end position="241"/>
    </location>
</feature>
<feature type="transmembrane region" description="Helical" evidence="1">
    <location>
        <begin position="304"/>
        <end position="328"/>
    </location>
</feature>
<evidence type="ECO:0000313" key="4">
    <source>
        <dbReference type="Proteomes" id="UP000188342"/>
    </source>
</evidence>
<feature type="transmembrane region" description="Helical" evidence="1">
    <location>
        <begin position="340"/>
        <end position="364"/>
    </location>
</feature>
<dbReference type="EMBL" id="FUKQ01000035">
    <property type="protein sequence ID" value="SJN35180.1"/>
    <property type="molecule type" value="Genomic_DNA"/>
</dbReference>
<feature type="domain" description="Acyltransferase 3" evidence="2">
    <location>
        <begin position="16"/>
        <end position="352"/>
    </location>
</feature>
<evidence type="ECO:0000313" key="3">
    <source>
        <dbReference type="EMBL" id="SJN35180.1"/>
    </source>
</evidence>
<keyword evidence="1" id="KW-0812">Transmembrane</keyword>
<dbReference type="Proteomes" id="UP000188342">
    <property type="component" value="Unassembled WGS sequence"/>
</dbReference>
<feature type="transmembrane region" description="Helical" evidence="1">
    <location>
        <begin position="57"/>
        <end position="80"/>
    </location>
</feature>
<feature type="transmembrane region" description="Helical" evidence="1">
    <location>
        <begin position="101"/>
        <end position="123"/>
    </location>
</feature>
<dbReference type="AlphaFoldDB" id="A0A1R4JSW9"/>
<keyword evidence="1" id="KW-0472">Membrane</keyword>
<feature type="transmembrane region" description="Helical" evidence="1">
    <location>
        <begin position="407"/>
        <end position="425"/>
    </location>
</feature>
<feature type="transmembrane region" description="Helical" evidence="1">
    <location>
        <begin position="376"/>
        <end position="395"/>
    </location>
</feature>
<protein>
    <submittedName>
        <fullName evidence="3">Putative membrane protein</fullName>
    </submittedName>
</protein>
<sequence>MSPDAPPTGTERELLIDAARALAVCMVVGFHAGPWRVGRTETGWQARTMELGPWGWYGSWLLMMMPLFFVAGGFAHALVVDKMRQRGTGLAHYYANRGRRLIGPTTVFITFFAIPSTGAAWLGHLEDAVTISHNLTKLLWFLVSYLLVVLLAPALVWLHDRWWWLVPMVMFGAATAVDVWTITTGVLDHRYWNLAFVWLACHQIGIAHQRGFLRTGPRWHAAAAVAAGTTAIVLLLHLRFGAMGGWPVPALGMGSRWVSNLQPPTVAMAWLALVQTGVLGLLSGRRLVVLERPGVRRGMEVVNALLMTTYLWHMPCVVAAFGIGIGLGTVWPSLVTVTTFPAFTLVVALVLIAIVVPAVARLDLRMIPPLGPAQNGPVAVLALLVLSLSLVGVWRHGLVIHPDQPRSSLGVLGVWVGSALLAWAANRPLAASHSR</sequence>
<feature type="transmembrane region" description="Helical" evidence="1">
    <location>
        <begin position="189"/>
        <end position="207"/>
    </location>
</feature>
<keyword evidence="4" id="KW-1185">Reference proteome</keyword>
<organism evidence="3 4">
    <name type="scientific">Luteococcus japonicus LSP_Lj1</name>
    <dbReference type="NCBI Taxonomy" id="1255658"/>
    <lineage>
        <taxon>Bacteria</taxon>
        <taxon>Bacillati</taxon>
        <taxon>Actinomycetota</taxon>
        <taxon>Actinomycetes</taxon>
        <taxon>Propionibacteriales</taxon>
        <taxon>Propionibacteriaceae</taxon>
        <taxon>Luteococcus</taxon>
    </lineage>
</organism>
<dbReference type="Pfam" id="PF01757">
    <property type="entry name" value="Acyl_transf_3"/>
    <property type="match status" value="1"/>
</dbReference>
<reference evidence="3 4" key="1">
    <citation type="submission" date="2017-02" db="EMBL/GenBank/DDBJ databases">
        <authorList>
            <person name="Peterson S.W."/>
        </authorList>
    </citation>
    <scope>NUCLEOTIDE SEQUENCE [LARGE SCALE GENOMIC DNA]</scope>
    <source>
        <strain evidence="3 4">LSP_Lj1</strain>
    </source>
</reference>
<gene>
    <name evidence="3" type="ORF">FM114_09390</name>
</gene>
<keyword evidence="1" id="KW-1133">Transmembrane helix</keyword>
<dbReference type="RefSeq" id="WP_094764891.1">
    <property type="nucleotide sequence ID" value="NZ_FUKQ01000035.1"/>
</dbReference>
<proteinExistence type="predicted"/>
<dbReference type="STRING" id="1255658.FM114_09390"/>
<dbReference type="GO" id="GO:0016747">
    <property type="term" value="F:acyltransferase activity, transferring groups other than amino-acyl groups"/>
    <property type="evidence" value="ECO:0007669"/>
    <property type="project" value="InterPro"/>
</dbReference>
<feature type="transmembrane region" description="Helical" evidence="1">
    <location>
        <begin position="138"/>
        <end position="158"/>
    </location>
</feature>
<evidence type="ECO:0000256" key="1">
    <source>
        <dbReference type="SAM" id="Phobius"/>
    </source>
</evidence>
<feature type="transmembrane region" description="Helical" evidence="1">
    <location>
        <begin position="165"/>
        <end position="183"/>
    </location>
</feature>
<feature type="transmembrane region" description="Helical" evidence="1">
    <location>
        <begin position="261"/>
        <end position="283"/>
    </location>
</feature>
<dbReference type="InterPro" id="IPR002656">
    <property type="entry name" value="Acyl_transf_3_dom"/>
</dbReference>
<evidence type="ECO:0000259" key="2">
    <source>
        <dbReference type="Pfam" id="PF01757"/>
    </source>
</evidence>
<dbReference type="OrthoDB" id="8206682at2"/>